<dbReference type="RefSeq" id="WP_083963273.1">
    <property type="nucleotide sequence ID" value="NZ_CABLBR010000012.1"/>
</dbReference>
<proteinExistence type="predicted"/>
<feature type="region of interest" description="Disordered" evidence="5">
    <location>
        <begin position="402"/>
        <end position="422"/>
    </location>
</feature>
<feature type="repeat" description="Cell wall-binding" evidence="4">
    <location>
        <begin position="152"/>
        <end position="171"/>
    </location>
</feature>
<name>A0ABY5VC04_9FIRM</name>
<evidence type="ECO:0000256" key="2">
    <source>
        <dbReference type="ARBA" id="ARBA00022737"/>
    </source>
</evidence>
<dbReference type="CDD" id="cd10954">
    <property type="entry name" value="CE4_CtAXE_like"/>
    <property type="match status" value="1"/>
</dbReference>
<gene>
    <name evidence="7" type="ORF">NQ502_11625</name>
</gene>
<keyword evidence="3" id="KW-0378">Hydrolase</keyword>
<evidence type="ECO:0000313" key="7">
    <source>
        <dbReference type="EMBL" id="UWP58039.1"/>
    </source>
</evidence>
<dbReference type="InterPro" id="IPR002509">
    <property type="entry name" value="NODB_dom"/>
</dbReference>
<dbReference type="PROSITE" id="PS51677">
    <property type="entry name" value="NODB"/>
    <property type="match status" value="1"/>
</dbReference>
<evidence type="ECO:0000256" key="5">
    <source>
        <dbReference type="SAM" id="MobiDB-lite"/>
    </source>
</evidence>
<keyword evidence="8" id="KW-1185">Reference proteome</keyword>
<feature type="compositionally biased region" description="Polar residues" evidence="5">
    <location>
        <begin position="101"/>
        <end position="110"/>
    </location>
</feature>
<dbReference type="PANTHER" id="PTHR10587">
    <property type="entry name" value="GLYCOSYL TRANSFERASE-RELATED"/>
    <property type="match status" value="1"/>
</dbReference>
<dbReference type="PROSITE" id="PS51170">
    <property type="entry name" value="CW"/>
    <property type="match status" value="1"/>
</dbReference>
<feature type="region of interest" description="Disordered" evidence="5">
    <location>
        <begin position="76"/>
        <end position="112"/>
    </location>
</feature>
<dbReference type="SUPFAM" id="SSF69360">
    <property type="entry name" value="Cell wall binding repeat"/>
    <property type="match status" value="1"/>
</dbReference>
<keyword evidence="1" id="KW-0479">Metal-binding</keyword>
<evidence type="ECO:0000256" key="3">
    <source>
        <dbReference type="ARBA" id="ARBA00022801"/>
    </source>
</evidence>
<protein>
    <submittedName>
        <fullName evidence="7">Polysaccharide deacetylase family protein</fullName>
    </submittedName>
</protein>
<dbReference type="Proteomes" id="UP001060164">
    <property type="component" value="Chromosome"/>
</dbReference>
<accession>A0ABY5VC04</accession>
<sequence>MDERQRRERIERMRREKERQLRRRRRQKMLIKRCVAVAACVAVVLLCISAVWAVVKPMVKNSDTSGKTDKAVMEVEAGTEEEAETGETGGDAAAGDGSDGQAPQENTDQTGADIPAVKTGMAADTVTNYAVPGWQVDDNGWWYANEDRTYYKNGWLEIDGQNYYFNADGYMQTGWAVIGNKGCYFNENGVYEPDKESKMIALTFDDGPGKYTSELLDILEANGAKATFFMLGECIDEYGADTIPRMKELGCELGNHSFSHPNLKSLDEAGIKDQFDRTDQAIAQYAGGDVATLARTPFGSQDETITGAIGKPCIYWSLDTLDWETKNVDSNIAAVLDNVSDGEIVLMHDIWPTTVESCKTIIPKLVEQGYQLVTVSELAAAKGVSMEDGVTYYDFYPGKDATAGGADSDEDQEVTDESEPAA</sequence>
<dbReference type="SUPFAM" id="SSF88713">
    <property type="entry name" value="Glycoside hydrolase/deacetylase"/>
    <property type="match status" value="1"/>
</dbReference>
<evidence type="ECO:0000259" key="6">
    <source>
        <dbReference type="PROSITE" id="PS51677"/>
    </source>
</evidence>
<dbReference type="InterPro" id="IPR011330">
    <property type="entry name" value="Glyco_hydro/deAcase_b/a-brl"/>
</dbReference>
<dbReference type="Pfam" id="PF01522">
    <property type="entry name" value="Polysacc_deac_1"/>
    <property type="match status" value="1"/>
</dbReference>
<organism evidence="7 8">
    <name type="scientific">Ruminococcus gauvreauii</name>
    <dbReference type="NCBI Taxonomy" id="438033"/>
    <lineage>
        <taxon>Bacteria</taxon>
        <taxon>Bacillati</taxon>
        <taxon>Bacillota</taxon>
        <taxon>Clostridia</taxon>
        <taxon>Eubacteriales</taxon>
        <taxon>Oscillospiraceae</taxon>
        <taxon>Ruminococcus</taxon>
    </lineage>
</organism>
<feature type="domain" description="NodB homology" evidence="6">
    <location>
        <begin position="198"/>
        <end position="373"/>
    </location>
</feature>
<dbReference type="Gene3D" id="2.10.270.10">
    <property type="entry name" value="Cholin Binding"/>
    <property type="match status" value="1"/>
</dbReference>
<reference evidence="7" key="1">
    <citation type="journal article" date="2022" name="Cell">
        <title>Design, construction, and in vivo augmentation of a complex gut microbiome.</title>
        <authorList>
            <person name="Cheng A.G."/>
            <person name="Ho P.Y."/>
            <person name="Aranda-Diaz A."/>
            <person name="Jain S."/>
            <person name="Yu F.B."/>
            <person name="Meng X."/>
            <person name="Wang M."/>
            <person name="Iakiviak M."/>
            <person name="Nagashima K."/>
            <person name="Zhao A."/>
            <person name="Murugkar P."/>
            <person name="Patil A."/>
            <person name="Atabakhsh K."/>
            <person name="Weakley A."/>
            <person name="Yan J."/>
            <person name="Brumbaugh A.R."/>
            <person name="Higginbottom S."/>
            <person name="Dimas A."/>
            <person name="Shiver A.L."/>
            <person name="Deutschbauer A."/>
            <person name="Neff N."/>
            <person name="Sonnenburg J.L."/>
            <person name="Huang K.C."/>
            <person name="Fischbach M.A."/>
        </authorList>
    </citation>
    <scope>NUCLEOTIDE SEQUENCE</scope>
    <source>
        <strain evidence="7">DSM 19829</strain>
    </source>
</reference>
<dbReference type="InterPro" id="IPR018337">
    <property type="entry name" value="Cell_wall/Cho-bd_repeat"/>
</dbReference>
<evidence type="ECO:0000313" key="8">
    <source>
        <dbReference type="Proteomes" id="UP001060164"/>
    </source>
</evidence>
<feature type="compositionally biased region" description="Acidic residues" evidence="5">
    <location>
        <begin position="407"/>
        <end position="422"/>
    </location>
</feature>
<dbReference type="Gene3D" id="3.20.20.370">
    <property type="entry name" value="Glycoside hydrolase/deacetylase"/>
    <property type="match status" value="1"/>
</dbReference>
<dbReference type="InterPro" id="IPR050248">
    <property type="entry name" value="Polysacc_deacetylase_ArnD"/>
</dbReference>
<dbReference type="Pfam" id="PF19127">
    <property type="entry name" value="Choline_bind_3"/>
    <property type="match status" value="1"/>
</dbReference>
<evidence type="ECO:0000256" key="4">
    <source>
        <dbReference type="PROSITE-ProRule" id="PRU00591"/>
    </source>
</evidence>
<dbReference type="PANTHER" id="PTHR10587:SF133">
    <property type="entry name" value="CHITIN DEACETYLASE 1-RELATED"/>
    <property type="match status" value="1"/>
</dbReference>
<evidence type="ECO:0000256" key="1">
    <source>
        <dbReference type="ARBA" id="ARBA00022723"/>
    </source>
</evidence>
<dbReference type="EMBL" id="CP102290">
    <property type="protein sequence ID" value="UWP58039.1"/>
    <property type="molecule type" value="Genomic_DNA"/>
</dbReference>
<keyword evidence="2" id="KW-0677">Repeat</keyword>